<dbReference type="WBParaSite" id="HPLM_0000514801-mRNA-1">
    <property type="protein sequence ID" value="HPLM_0000514801-mRNA-1"/>
    <property type="gene ID" value="HPLM_0000514801"/>
</dbReference>
<organism evidence="1">
    <name type="scientific">Haemonchus placei</name>
    <name type="common">Barber's pole worm</name>
    <dbReference type="NCBI Taxonomy" id="6290"/>
    <lineage>
        <taxon>Eukaryota</taxon>
        <taxon>Metazoa</taxon>
        <taxon>Ecdysozoa</taxon>
        <taxon>Nematoda</taxon>
        <taxon>Chromadorea</taxon>
        <taxon>Rhabditida</taxon>
        <taxon>Rhabditina</taxon>
        <taxon>Rhabditomorpha</taxon>
        <taxon>Strongyloidea</taxon>
        <taxon>Trichostrongylidae</taxon>
        <taxon>Haemonchus</taxon>
    </lineage>
</organism>
<dbReference type="Gene3D" id="3.30.420.10">
    <property type="entry name" value="Ribonuclease H-like superfamily/Ribonuclease H"/>
    <property type="match status" value="1"/>
</dbReference>
<reference evidence="1" key="1">
    <citation type="submission" date="2017-02" db="UniProtKB">
        <authorList>
            <consortium name="WormBaseParasite"/>
        </authorList>
    </citation>
    <scope>IDENTIFICATION</scope>
</reference>
<evidence type="ECO:0000313" key="1">
    <source>
        <dbReference type="WBParaSite" id="HPLM_0000514801-mRNA-1"/>
    </source>
</evidence>
<dbReference type="InterPro" id="IPR036397">
    <property type="entry name" value="RNaseH_sf"/>
</dbReference>
<accession>A0A0N4W5C2</accession>
<dbReference type="AlphaFoldDB" id="A0A0N4W5C2"/>
<proteinExistence type="predicted"/>
<sequence length="117" mass="13634">MATRGIIWKTIVPYAPWQGGFYEKMIKSIKIVSTKLCNGRFQMRKPSKRYEIEGCVNTIPLTYQEEKWNETPALRPIVFIQRDMVVTYPCECSEEDKTDHDYLPADGAVILQTRQQT</sequence>
<dbReference type="OMA" id="YPCECSE"/>
<name>A0A0N4W5C2_HAEPC</name>
<protein>
    <submittedName>
        <fullName evidence="1">Integrase catalytic domain-containing protein</fullName>
    </submittedName>
</protein>
<dbReference type="GO" id="GO:0003676">
    <property type="term" value="F:nucleic acid binding"/>
    <property type="evidence" value="ECO:0007669"/>
    <property type="project" value="InterPro"/>
</dbReference>